<feature type="compositionally biased region" description="Basic and acidic residues" evidence="1">
    <location>
        <begin position="1"/>
        <end position="19"/>
    </location>
</feature>
<dbReference type="EMBL" id="UOEH01000585">
    <property type="protein sequence ID" value="VAW07502.1"/>
    <property type="molecule type" value="Genomic_DNA"/>
</dbReference>
<evidence type="ECO:0000256" key="1">
    <source>
        <dbReference type="SAM" id="MobiDB-lite"/>
    </source>
</evidence>
<accession>A0A3B0SZ58</accession>
<gene>
    <name evidence="2" type="ORF">MNBD_ALPHA05-2222</name>
</gene>
<name>A0A3B0SZ58_9ZZZZ</name>
<protein>
    <submittedName>
        <fullName evidence="2">Uncharacterized protein</fullName>
    </submittedName>
</protein>
<evidence type="ECO:0000313" key="2">
    <source>
        <dbReference type="EMBL" id="VAW07502.1"/>
    </source>
</evidence>
<sequence length="119" mass="12760">MPALHQDKPENSHKTRVSSDGEVSNVQGLFEEAAPFIEQLTIAAGIETATDIEDSSVALERLSELSDAIAEHASGSVKEVAQKVALYRAIAPEAALQQDLLTTDERLLGSIMSDIEKIS</sequence>
<reference evidence="2" key="1">
    <citation type="submission" date="2018-06" db="EMBL/GenBank/DDBJ databases">
        <authorList>
            <person name="Zhirakovskaya E."/>
        </authorList>
    </citation>
    <scope>NUCLEOTIDE SEQUENCE</scope>
</reference>
<organism evidence="2">
    <name type="scientific">hydrothermal vent metagenome</name>
    <dbReference type="NCBI Taxonomy" id="652676"/>
    <lineage>
        <taxon>unclassified sequences</taxon>
        <taxon>metagenomes</taxon>
        <taxon>ecological metagenomes</taxon>
    </lineage>
</organism>
<feature type="region of interest" description="Disordered" evidence="1">
    <location>
        <begin position="1"/>
        <end position="23"/>
    </location>
</feature>
<dbReference type="AlphaFoldDB" id="A0A3B0SZ58"/>
<proteinExistence type="predicted"/>